<dbReference type="AlphaFoldDB" id="A0A1M2W283"/>
<proteinExistence type="predicted"/>
<dbReference type="SUPFAM" id="SSF53474">
    <property type="entry name" value="alpha/beta-Hydrolases"/>
    <property type="match status" value="1"/>
</dbReference>
<dbReference type="STRING" id="154538.A0A1M2W283"/>
<sequence>MTTPPGSTSQKTTKLAIPHPYEKDCAIAGVLEQIAPDQPTQGRKIALKKLAYRLPQDSFRFDFRGNHETPGTWAFGRFTNDVLDLEVVVDYLTKEFGYVVDMVVGHSRGSVVGMLWLCKHRDGAAKDATRITRDDYEEFASVDTSVVWDQFPARVDVLTLHGLKDAVVPPYDAVIYARIYGARSPGTHTLRIVEEADHNFTGIPEEVVDTVLEWIQQQDRKELKTEVWHTGVKGKS</sequence>
<evidence type="ECO:0008006" key="3">
    <source>
        <dbReference type="Google" id="ProtNLM"/>
    </source>
</evidence>
<accession>A0A1M2W283</accession>
<organism evidence="1 2">
    <name type="scientific">Trametes pubescens</name>
    <name type="common">White-rot fungus</name>
    <dbReference type="NCBI Taxonomy" id="154538"/>
    <lineage>
        <taxon>Eukaryota</taxon>
        <taxon>Fungi</taxon>
        <taxon>Dikarya</taxon>
        <taxon>Basidiomycota</taxon>
        <taxon>Agaricomycotina</taxon>
        <taxon>Agaricomycetes</taxon>
        <taxon>Polyporales</taxon>
        <taxon>Polyporaceae</taxon>
        <taxon>Trametes</taxon>
    </lineage>
</organism>
<dbReference type="EMBL" id="MNAD01000344">
    <property type="protein sequence ID" value="OJT13969.1"/>
    <property type="molecule type" value="Genomic_DNA"/>
</dbReference>
<protein>
    <recommendedName>
        <fullName evidence="3">Peptidase S9 prolyl oligopeptidase catalytic domain-containing protein</fullName>
    </recommendedName>
</protein>
<comment type="caution">
    <text evidence="1">The sequence shown here is derived from an EMBL/GenBank/DDBJ whole genome shotgun (WGS) entry which is preliminary data.</text>
</comment>
<evidence type="ECO:0000313" key="1">
    <source>
        <dbReference type="EMBL" id="OJT13969.1"/>
    </source>
</evidence>
<keyword evidence="2" id="KW-1185">Reference proteome</keyword>
<dbReference type="OMA" id="LYASMNH"/>
<gene>
    <name evidence="1" type="ORF">TRAPUB_9453</name>
</gene>
<reference evidence="1 2" key="1">
    <citation type="submission" date="2016-10" db="EMBL/GenBank/DDBJ databases">
        <title>Genome sequence of the basidiomycete white-rot fungus Trametes pubescens.</title>
        <authorList>
            <person name="Makela M.R."/>
            <person name="Granchi Z."/>
            <person name="Peng M."/>
            <person name="De Vries R.P."/>
            <person name="Grigoriev I."/>
            <person name="Riley R."/>
            <person name="Hilden K."/>
        </authorList>
    </citation>
    <scope>NUCLEOTIDE SEQUENCE [LARGE SCALE GENOMIC DNA]</scope>
    <source>
        <strain evidence="1 2">FBCC735</strain>
    </source>
</reference>
<dbReference type="Proteomes" id="UP000184267">
    <property type="component" value="Unassembled WGS sequence"/>
</dbReference>
<dbReference type="OrthoDB" id="9988524at2759"/>
<name>A0A1M2W283_TRAPU</name>
<dbReference type="InterPro" id="IPR029058">
    <property type="entry name" value="AB_hydrolase_fold"/>
</dbReference>
<dbReference type="Gene3D" id="3.40.50.1820">
    <property type="entry name" value="alpha/beta hydrolase"/>
    <property type="match status" value="1"/>
</dbReference>
<evidence type="ECO:0000313" key="2">
    <source>
        <dbReference type="Proteomes" id="UP000184267"/>
    </source>
</evidence>